<name>A0A2C9V4Q6_MANES</name>
<dbReference type="Pfam" id="PF13456">
    <property type="entry name" value="RVT_3"/>
    <property type="match status" value="1"/>
</dbReference>
<dbReference type="InterPro" id="IPR052929">
    <property type="entry name" value="RNase_H-like_EbsB-rel"/>
</dbReference>
<dbReference type="EMBL" id="CM004396">
    <property type="protein sequence ID" value="OAY39390.1"/>
    <property type="molecule type" value="Genomic_DNA"/>
</dbReference>
<reference evidence="2" key="1">
    <citation type="submission" date="2016-02" db="EMBL/GenBank/DDBJ databases">
        <title>WGS assembly of Manihot esculenta.</title>
        <authorList>
            <person name="Bredeson J.V."/>
            <person name="Prochnik S.E."/>
            <person name="Lyons J.B."/>
            <person name="Schmutz J."/>
            <person name="Grimwood J."/>
            <person name="Vrebalov J."/>
            <person name="Bart R.S."/>
            <person name="Amuge T."/>
            <person name="Ferguson M.E."/>
            <person name="Green R."/>
            <person name="Putnam N."/>
            <person name="Stites J."/>
            <person name="Rounsley S."/>
            <person name="Rokhsar D.S."/>
        </authorList>
    </citation>
    <scope>NUCLEOTIDE SEQUENCE [LARGE SCALE GENOMIC DNA]</scope>
    <source>
        <tissue evidence="2">Leaf</tissue>
    </source>
</reference>
<dbReference type="PANTHER" id="PTHR47074">
    <property type="entry name" value="BNAC02G40300D PROTEIN"/>
    <property type="match status" value="1"/>
</dbReference>
<dbReference type="InterPro" id="IPR002156">
    <property type="entry name" value="RNaseH_domain"/>
</dbReference>
<gene>
    <name evidence="2" type="ORF">MANES_10G091200</name>
</gene>
<protein>
    <recommendedName>
        <fullName evidence="1">RNase H type-1 domain-containing protein</fullName>
    </recommendedName>
</protein>
<dbReference type="PANTHER" id="PTHR47074:SF11">
    <property type="entry name" value="REVERSE TRANSCRIPTASE-LIKE PROTEIN"/>
    <property type="match status" value="1"/>
</dbReference>
<accession>A0A2C9V4Q6</accession>
<evidence type="ECO:0000259" key="1">
    <source>
        <dbReference type="Pfam" id="PF13456"/>
    </source>
</evidence>
<organism evidence="2">
    <name type="scientific">Manihot esculenta</name>
    <name type="common">Cassava</name>
    <name type="synonym">Jatropha manihot</name>
    <dbReference type="NCBI Taxonomy" id="3983"/>
    <lineage>
        <taxon>Eukaryota</taxon>
        <taxon>Viridiplantae</taxon>
        <taxon>Streptophyta</taxon>
        <taxon>Embryophyta</taxon>
        <taxon>Tracheophyta</taxon>
        <taxon>Spermatophyta</taxon>
        <taxon>Magnoliopsida</taxon>
        <taxon>eudicotyledons</taxon>
        <taxon>Gunneridae</taxon>
        <taxon>Pentapetalae</taxon>
        <taxon>rosids</taxon>
        <taxon>fabids</taxon>
        <taxon>Malpighiales</taxon>
        <taxon>Euphorbiaceae</taxon>
        <taxon>Crotonoideae</taxon>
        <taxon>Manihoteae</taxon>
        <taxon>Manihot</taxon>
    </lineage>
</organism>
<proteinExistence type="predicted"/>
<sequence length="71" mass="7525">MAVSEATWSPPEFNMVKLNVDAAFNTSSGTARAGWVLRDYMGCFLGAGMTNCGLMESSVLAEAVGMRNTLS</sequence>
<dbReference type="GO" id="GO:0003676">
    <property type="term" value="F:nucleic acid binding"/>
    <property type="evidence" value="ECO:0007669"/>
    <property type="project" value="InterPro"/>
</dbReference>
<evidence type="ECO:0000313" key="2">
    <source>
        <dbReference type="EMBL" id="OAY39390.1"/>
    </source>
</evidence>
<feature type="domain" description="RNase H type-1" evidence="1">
    <location>
        <begin position="19"/>
        <end position="70"/>
    </location>
</feature>
<dbReference type="AlphaFoldDB" id="A0A2C9V4Q6"/>
<dbReference type="GO" id="GO:0004523">
    <property type="term" value="F:RNA-DNA hybrid ribonuclease activity"/>
    <property type="evidence" value="ECO:0007669"/>
    <property type="project" value="InterPro"/>
</dbReference>